<dbReference type="PANTHER" id="PTHR45997:SF1">
    <property type="entry name" value="DNA LIGASE 4"/>
    <property type="match status" value="1"/>
</dbReference>
<dbReference type="GeneID" id="27328672"/>
<keyword evidence="4 16" id="KW-0436">Ligase</keyword>
<dbReference type="VEuPathDB" id="FungiDB:PV08_01589"/>
<feature type="domain" description="ATP-dependent DNA ligase family profile" evidence="19">
    <location>
        <begin position="427"/>
        <end position="552"/>
    </location>
</feature>
<dbReference type="PROSITE" id="PS00697">
    <property type="entry name" value="DNA_LIGASE_A1"/>
    <property type="match status" value="1"/>
</dbReference>
<evidence type="ECO:0000259" key="20">
    <source>
        <dbReference type="PROSITE" id="PS50172"/>
    </source>
</evidence>
<keyword evidence="8 16" id="KW-0227">DNA damage</keyword>
<feature type="domain" description="BRCT" evidence="20">
    <location>
        <begin position="973"/>
        <end position="1045"/>
    </location>
</feature>
<evidence type="ECO:0000256" key="4">
    <source>
        <dbReference type="ARBA" id="ARBA00022598"/>
    </source>
</evidence>
<dbReference type="HOGENOM" id="CLU_004844_1_1_1"/>
<dbReference type="PROSITE" id="PS50172">
    <property type="entry name" value="BRCT"/>
    <property type="match status" value="2"/>
</dbReference>
<evidence type="ECO:0000313" key="21">
    <source>
        <dbReference type="EMBL" id="KIW21010.1"/>
    </source>
</evidence>
<protein>
    <recommendedName>
        <fullName evidence="16">DNA ligase</fullName>
        <ecNumber evidence="16">6.5.1.1</ecNumber>
    </recommendedName>
</protein>
<evidence type="ECO:0000256" key="6">
    <source>
        <dbReference type="ARBA" id="ARBA00022737"/>
    </source>
</evidence>
<dbReference type="OrthoDB" id="151490at2759"/>
<dbReference type="GO" id="GO:0071897">
    <property type="term" value="P:DNA biosynthetic process"/>
    <property type="evidence" value="ECO:0007669"/>
    <property type="project" value="InterPro"/>
</dbReference>
<dbReference type="RefSeq" id="XP_016241226.1">
    <property type="nucleotide sequence ID" value="XM_016375950.1"/>
</dbReference>
<dbReference type="FunFam" id="1.10.3260.10:FF:000008">
    <property type="entry name" value="DNA ligase 4"/>
    <property type="match status" value="1"/>
</dbReference>
<evidence type="ECO:0000256" key="2">
    <source>
        <dbReference type="ARBA" id="ARBA00004123"/>
    </source>
</evidence>
<dbReference type="GO" id="GO:0006303">
    <property type="term" value="P:double-strand break repair via nonhomologous end joining"/>
    <property type="evidence" value="ECO:0007669"/>
    <property type="project" value="TreeGrafter"/>
</dbReference>
<dbReference type="SUPFAM" id="SSF52113">
    <property type="entry name" value="BRCT domain"/>
    <property type="match status" value="2"/>
</dbReference>
<comment type="cofactor">
    <cofactor evidence="1">
        <name>Mg(2+)</name>
        <dbReference type="ChEBI" id="CHEBI:18420"/>
    </cofactor>
</comment>
<dbReference type="GO" id="GO:0003677">
    <property type="term" value="F:DNA binding"/>
    <property type="evidence" value="ECO:0007669"/>
    <property type="project" value="InterPro"/>
</dbReference>
<keyword evidence="10" id="KW-0460">Magnesium</keyword>
<evidence type="ECO:0000256" key="7">
    <source>
        <dbReference type="ARBA" id="ARBA00022741"/>
    </source>
</evidence>
<keyword evidence="6" id="KW-0677">Repeat</keyword>
<organism evidence="21 22">
    <name type="scientific">Exophiala spinifera</name>
    <dbReference type="NCBI Taxonomy" id="91928"/>
    <lineage>
        <taxon>Eukaryota</taxon>
        <taxon>Fungi</taxon>
        <taxon>Dikarya</taxon>
        <taxon>Ascomycota</taxon>
        <taxon>Pezizomycotina</taxon>
        <taxon>Eurotiomycetes</taxon>
        <taxon>Chaetothyriomycetidae</taxon>
        <taxon>Chaetothyriales</taxon>
        <taxon>Herpotrichiellaceae</taxon>
        <taxon>Exophiala</taxon>
    </lineage>
</organism>
<keyword evidence="7 16" id="KW-0547">Nucleotide-binding</keyword>
<dbReference type="EC" id="6.5.1.1" evidence="16"/>
<dbReference type="GO" id="GO:0005524">
    <property type="term" value="F:ATP binding"/>
    <property type="evidence" value="ECO:0007669"/>
    <property type="project" value="UniProtKB-KW"/>
</dbReference>
<dbReference type="Gene3D" id="1.10.3260.10">
    <property type="entry name" value="DNA ligase, ATP-dependent, N-terminal domain"/>
    <property type="match status" value="1"/>
</dbReference>
<dbReference type="Proteomes" id="UP000053328">
    <property type="component" value="Unassembled WGS sequence"/>
</dbReference>
<dbReference type="InterPro" id="IPR012340">
    <property type="entry name" value="NA-bd_OB-fold"/>
</dbReference>
<dbReference type="AlphaFoldDB" id="A0A0D2BRK5"/>
<sequence>MSEGDGTEVDHESGGQPDRAEIERQLDEEYPNRPHNKHRALPFHTLIRDLFQPLLDNSRRNTNKPAAVNRRKLGPNGQSNSPSEIRRAVIERYISRWRRDVGPDFFPAFRLIIPDKDRERGVYGLKEKVLAKLLVKILKIDKNSEDGRSLLDWKSPSAVSNPTSSGDFPLRCYGVLAKREMRTSYGDMDIDEVNELLDKLSAAPREEYQLPILTEFYKRMNAEELTWLIRIILKSMKVGATEKTFLHIWHPDAENLFNISSNLRRVCWELWDPDKRLDKEESGIGLMQCFQPQLAQFTQAPLKKVVQKLQPTPDEQDFWIEEKLDGERMQLHMITDDTVVGGKRFQFWSRKGKDYTYLYGNGLYDDKGALTQFLKSCFKEGVENIILDGEMITWDPKEGAPVPFGTLKTAALAEMRNPFAEGPRPLFRVFDILLLNDKVLMPYVLSDRRRALEECVQSEPGRLEIHSYKVATRPEDVEAALREVIAEGSEGLVLKNPRGAYKLDDRTGDWQKVKPEYMKDYGESLDCLIIGGFYGSGKRGGHLSSFMCGLRVSGSAQAQSQSQHQSQSEEQSRSPSSSTSKKFVSFFKVGGGFNANDYSTIRHHTDGKWHKWDAKRPPTKYIDLGGTQGNREKPDMWIKPEDSLVVEVKAAQVVPSEDYGCGMTLRFPRFKKLRQDKDWATALSLEEFQTIRKTIEDTLKEKSLAMDEQKRKKRKETSRKRVVTVAGYNAKEVNNVKLPVGPQGNVFAGLTFYIMTESTPPAPKKSKLELEALVKANGGKIVQTHNVVKDTICVASRRTVKVASLQKTGEKEIVKPTWIFDSLDQARRDFATGHPETVVPFEPGRHLFFTPETLADQWVENVDEYGDSFARDTTVDELRDIMDKMDDIEDVDHNGEERRIQDLFPEYLEMKGFMLRELVIVFDTPASNMTTATTRTTSTSTSKKNGVTGSKPSTNTEQEYVDTTTRNIALFGGASVLPYTDLTAIPDKVKPSVTHIIAHPNSDLKALRHDVSHWPSRRIPRIVRATWIQDCWKEGTKVDEEPYVAR</sequence>
<evidence type="ECO:0000256" key="1">
    <source>
        <dbReference type="ARBA" id="ARBA00001946"/>
    </source>
</evidence>
<dbReference type="GO" id="GO:0046872">
    <property type="term" value="F:metal ion binding"/>
    <property type="evidence" value="ECO:0007669"/>
    <property type="project" value="UniProtKB-KW"/>
</dbReference>
<dbReference type="InterPro" id="IPR016059">
    <property type="entry name" value="DNA_ligase_ATP-dep_CS"/>
</dbReference>
<reference evidence="21 22" key="1">
    <citation type="submission" date="2015-01" db="EMBL/GenBank/DDBJ databases">
        <title>The Genome Sequence of Exophiala spinifera CBS89968.</title>
        <authorList>
            <consortium name="The Broad Institute Genomics Platform"/>
            <person name="Cuomo C."/>
            <person name="de Hoog S."/>
            <person name="Gorbushina A."/>
            <person name="Stielow B."/>
            <person name="Teixiera M."/>
            <person name="Abouelleil A."/>
            <person name="Chapman S.B."/>
            <person name="Priest M."/>
            <person name="Young S.K."/>
            <person name="Wortman J."/>
            <person name="Nusbaum C."/>
            <person name="Birren B."/>
        </authorList>
    </citation>
    <scope>NUCLEOTIDE SEQUENCE [LARGE SCALE GENOMIC DNA]</scope>
    <source>
        <strain evidence="21 22">CBS 89968</strain>
    </source>
</reference>
<dbReference type="CDD" id="cd17722">
    <property type="entry name" value="BRCT_DNA_ligase_IV_rpt1"/>
    <property type="match status" value="1"/>
</dbReference>
<dbReference type="SUPFAM" id="SSF50249">
    <property type="entry name" value="Nucleic acid-binding proteins"/>
    <property type="match status" value="1"/>
</dbReference>
<feature type="region of interest" description="Disordered" evidence="18">
    <location>
        <begin position="57"/>
        <end position="83"/>
    </location>
</feature>
<feature type="compositionally biased region" description="Basic and acidic residues" evidence="18">
    <location>
        <begin position="8"/>
        <end position="32"/>
    </location>
</feature>
<keyword evidence="11 16" id="KW-0233">DNA recombination</keyword>
<feature type="domain" description="BRCT" evidence="20">
    <location>
        <begin position="742"/>
        <end position="827"/>
    </location>
</feature>
<keyword evidence="13" id="KW-0539">Nucleus</keyword>
<evidence type="ECO:0000256" key="8">
    <source>
        <dbReference type="ARBA" id="ARBA00022763"/>
    </source>
</evidence>
<evidence type="ECO:0000256" key="5">
    <source>
        <dbReference type="ARBA" id="ARBA00022723"/>
    </source>
</evidence>
<keyword evidence="22" id="KW-1185">Reference proteome</keyword>
<dbReference type="Pfam" id="PF01068">
    <property type="entry name" value="DNA_ligase_A_M"/>
    <property type="match status" value="1"/>
</dbReference>
<feature type="region of interest" description="Disordered" evidence="18">
    <location>
        <begin position="1"/>
        <end position="39"/>
    </location>
</feature>
<keyword evidence="5" id="KW-0479">Metal-binding</keyword>
<keyword evidence="12 16" id="KW-0234">DNA repair</keyword>
<gene>
    <name evidence="21" type="ORF">PV08_01589</name>
</gene>
<dbReference type="InterPro" id="IPR012310">
    <property type="entry name" value="DNA_ligase_ATP-dep_cent"/>
</dbReference>
<dbReference type="Pfam" id="PF11411">
    <property type="entry name" value="DNA_ligase_IV"/>
    <property type="match status" value="1"/>
</dbReference>
<evidence type="ECO:0000256" key="18">
    <source>
        <dbReference type="SAM" id="MobiDB-lite"/>
    </source>
</evidence>
<evidence type="ECO:0000256" key="9">
    <source>
        <dbReference type="ARBA" id="ARBA00022840"/>
    </source>
</evidence>
<dbReference type="InterPro" id="IPR021536">
    <property type="entry name" value="DNA_ligase_IV_dom"/>
</dbReference>
<feature type="region of interest" description="Disordered" evidence="18">
    <location>
        <begin position="557"/>
        <end position="579"/>
    </location>
</feature>
<comment type="similarity">
    <text evidence="3 17">Belongs to the ATP-dependent DNA ligase family.</text>
</comment>
<dbReference type="SUPFAM" id="SSF56091">
    <property type="entry name" value="DNA ligase/mRNA capping enzyme, catalytic domain"/>
    <property type="match status" value="1"/>
</dbReference>
<dbReference type="FunFam" id="3.30.470.30:FF:000013">
    <property type="entry name" value="DNA ligase"/>
    <property type="match status" value="1"/>
</dbReference>
<dbReference type="Pfam" id="PF04679">
    <property type="entry name" value="DNA_ligase_A_C"/>
    <property type="match status" value="1"/>
</dbReference>
<dbReference type="GO" id="GO:0006297">
    <property type="term" value="P:nucleotide-excision repair, DNA gap filling"/>
    <property type="evidence" value="ECO:0007669"/>
    <property type="project" value="TreeGrafter"/>
</dbReference>
<dbReference type="PROSITE" id="PS00333">
    <property type="entry name" value="DNA_LIGASE_A2"/>
    <property type="match status" value="1"/>
</dbReference>
<evidence type="ECO:0000256" key="13">
    <source>
        <dbReference type="ARBA" id="ARBA00023242"/>
    </source>
</evidence>
<dbReference type="CDD" id="cd07903">
    <property type="entry name" value="Adenylation_DNA_ligase_IV"/>
    <property type="match status" value="1"/>
</dbReference>
<evidence type="ECO:0000256" key="3">
    <source>
        <dbReference type="ARBA" id="ARBA00007572"/>
    </source>
</evidence>
<dbReference type="InterPro" id="IPR012309">
    <property type="entry name" value="DNA_ligase_ATP-dep_C"/>
</dbReference>
<dbReference type="Pfam" id="PF04675">
    <property type="entry name" value="DNA_ligase_A_N"/>
    <property type="match status" value="1"/>
</dbReference>
<evidence type="ECO:0000256" key="17">
    <source>
        <dbReference type="RuleBase" id="RU004196"/>
    </source>
</evidence>
<dbReference type="GO" id="GO:0003910">
    <property type="term" value="F:DNA ligase (ATP) activity"/>
    <property type="evidence" value="ECO:0007669"/>
    <property type="project" value="UniProtKB-EC"/>
</dbReference>
<feature type="region of interest" description="Disordered" evidence="18">
    <location>
        <begin position="930"/>
        <end position="956"/>
    </location>
</feature>
<dbReference type="SMART" id="SM00292">
    <property type="entry name" value="BRCT"/>
    <property type="match status" value="2"/>
</dbReference>
<dbReference type="CDD" id="cd07968">
    <property type="entry name" value="OBF_DNA_ligase_IV"/>
    <property type="match status" value="1"/>
</dbReference>
<accession>A0A0D2BRK5</accession>
<dbReference type="Gene3D" id="3.30.470.30">
    <property type="entry name" value="DNA ligase/mRNA capping enzyme"/>
    <property type="match status" value="1"/>
</dbReference>
<evidence type="ECO:0000256" key="16">
    <source>
        <dbReference type="RuleBase" id="RU000617"/>
    </source>
</evidence>
<evidence type="ECO:0000313" key="22">
    <source>
        <dbReference type="Proteomes" id="UP000053328"/>
    </source>
</evidence>
<dbReference type="EMBL" id="KN847492">
    <property type="protein sequence ID" value="KIW21010.1"/>
    <property type="molecule type" value="Genomic_DNA"/>
</dbReference>
<proteinExistence type="inferred from homology"/>
<comment type="function">
    <text evidence="15">DNA ligase involved in DNA non-homologous end joining (NHEJ); required for double-strand break (DSB) repair.</text>
</comment>
<dbReference type="InterPro" id="IPR036420">
    <property type="entry name" value="BRCT_dom_sf"/>
</dbReference>
<evidence type="ECO:0000256" key="14">
    <source>
        <dbReference type="ARBA" id="ARBA00034003"/>
    </source>
</evidence>
<dbReference type="GO" id="GO:0032807">
    <property type="term" value="C:DNA ligase IV complex"/>
    <property type="evidence" value="ECO:0007669"/>
    <property type="project" value="TreeGrafter"/>
</dbReference>
<dbReference type="STRING" id="91928.A0A0D2BRK5"/>
<dbReference type="InterPro" id="IPR012308">
    <property type="entry name" value="DNA_ligase_ATP-dep_N"/>
</dbReference>
<dbReference type="InterPro" id="IPR000977">
    <property type="entry name" value="DNA_ligase_ATP-dep"/>
</dbReference>
<dbReference type="PROSITE" id="PS50160">
    <property type="entry name" value="DNA_LIGASE_A3"/>
    <property type="match status" value="1"/>
</dbReference>
<dbReference type="GO" id="GO:0006310">
    <property type="term" value="P:DNA recombination"/>
    <property type="evidence" value="ECO:0007669"/>
    <property type="project" value="UniProtKB-KW"/>
</dbReference>
<dbReference type="InterPro" id="IPR001357">
    <property type="entry name" value="BRCT_dom"/>
</dbReference>
<feature type="compositionally biased region" description="Low complexity" evidence="18">
    <location>
        <begin position="930"/>
        <end position="950"/>
    </location>
</feature>
<comment type="subcellular location">
    <subcellularLocation>
        <location evidence="2">Nucleus</location>
    </subcellularLocation>
</comment>
<evidence type="ECO:0000256" key="12">
    <source>
        <dbReference type="ARBA" id="ARBA00023204"/>
    </source>
</evidence>
<dbReference type="Gene3D" id="3.40.50.10190">
    <property type="entry name" value="BRCT domain"/>
    <property type="match status" value="2"/>
</dbReference>
<evidence type="ECO:0000256" key="10">
    <source>
        <dbReference type="ARBA" id="ARBA00022842"/>
    </source>
</evidence>
<dbReference type="InterPro" id="IPR044125">
    <property type="entry name" value="Adenylation_DNA_ligase_IV"/>
</dbReference>
<evidence type="ECO:0000256" key="11">
    <source>
        <dbReference type="ARBA" id="ARBA00023172"/>
    </source>
</evidence>
<dbReference type="NCBIfam" id="TIGR00574">
    <property type="entry name" value="dnl1"/>
    <property type="match status" value="1"/>
</dbReference>
<dbReference type="Pfam" id="PF16589">
    <property type="entry name" value="BRCT_2"/>
    <property type="match status" value="1"/>
</dbReference>
<dbReference type="Gene3D" id="2.40.50.140">
    <property type="entry name" value="Nucleic acid-binding proteins"/>
    <property type="match status" value="1"/>
</dbReference>
<name>A0A0D2BRK5_9EURO</name>
<evidence type="ECO:0000256" key="15">
    <source>
        <dbReference type="ARBA" id="ARBA00043870"/>
    </source>
</evidence>
<comment type="catalytic activity">
    <reaction evidence="14 16">
        <text>ATP + (deoxyribonucleotide)n-3'-hydroxyl + 5'-phospho-(deoxyribonucleotide)m = (deoxyribonucleotide)n+m + AMP + diphosphate.</text>
        <dbReference type="EC" id="6.5.1.1"/>
    </reaction>
</comment>
<dbReference type="PANTHER" id="PTHR45997">
    <property type="entry name" value="DNA LIGASE 4"/>
    <property type="match status" value="1"/>
</dbReference>
<evidence type="ECO:0000259" key="19">
    <source>
        <dbReference type="PROSITE" id="PS50160"/>
    </source>
</evidence>
<dbReference type="InterPro" id="IPR036599">
    <property type="entry name" value="DNA_ligase_N_sf"/>
</dbReference>
<keyword evidence="9 16" id="KW-0067">ATP-binding</keyword>
<dbReference type="InterPro" id="IPR029710">
    <property type="entry name" value="LIG4"/>
</dbReference>